<evidence type="ECO:0000313" key="3">
    <source>
        <dbReference type="Proteomes" id="UP001498476"/>
    </source>
</evidence>
<sequence>MCRRWQTVAVCGKPDYKGTNACKGPFALFSAQRNPDGDCYAAESAGMKRSRSGQPISRTGGFLNHVPQLPSDNTSPRTSDDLSSSNSRSDSDLTSEDDEDSNGDEYTLESHHETQQFLPDLIEFSRQKICTCMASARYVVPPNNRLPPRKRAKTASSRPPQTCFEDSESDRKVMLSRVDGYFHLACPIYASNPEKYHECLQQHDFLCVEEVMSHLQRHHAEPPYCPTCWQTFDTTTDRDRHIRSMTCKFHSKLNIDGINESKLAEIKNRDRLYFSERRRWLRIWNTIFPAAKPPSSPYLEHGVEQTVCMTRDYWARYGKEWVSEYMDQRQLGDDSTLQAVCRMVLRHLLHNLLTK</sequence>
<feature type="region of interest" description="Disordered" evidence="1">
    <location>
        <begin position="141"/>
        <end position="168"/>
    </location>
</feature>
<organism evidence="2 3">
    <name type="scientific">Neonectria punicea</name>
    <dbReference type="NCBI Taxonomy" id="979145"/>
    <lineage>
        <taxon>Eukaryota</taxon>
        <taxon>Fungi</taxon>
        <taxon>Dikarya</taxon>
        <taxon>Ascomycota</taxon>
        <taxon>Pezizomycotina</taxon>
        <taxon>Sordariomycetes</taxon>
        <taxon>Hypocreomycetidae</taxon>
        <taxon>Hypocreales</taxon>
        <taxon>Nectriaceae</taxon>
        <taxon>Neonectria</taxon>
    </lineage>
</organism>
<dbReference type="Proteomes" id="UP001498476">
    <property type="component" value="Unassembled WGS sequence"/>
</dbReference>
<reference evidence="2 3" key="1">
    <citation type="journal article" date="2025" name="Microbiol. Resour. Announc.">
        <title>Draft genome sequences for Neonectria magnoliae and Neonectria punicea, canker pathogens of Liriodendron tulipifera and Acer saccharum in West Virginia.</title>
        <authorList>
            <person name="Petronek H.M."/>
            <person name="Kasson M.T."/>
            <person name="Metheny A.M."/>
            <person name="Stauder C.M."/>
            <person name="Lovett B."/>
            <person name="Lynch S.C."/>
            <person name="Garnas J.R."/>
            <person name="Kasson L.R."/>
            <person name="Stajich J.E."/>
        </authorList>
    </citation>
    <scope>NUCLEOTIDE SEQUENCE [LARGE SCALE GENOMIC DNA]</scope>
    <source>
        <strain evidence="2 3">NRRL 64653</strain>
    </source>
</reference>
<evidence type="ECO:0000313" key="2">
    <source>
        <dbReference type="EMBL" id="KAK7417718.1"/>
    </source>
</evidence>
<feature type="compositionally biased region" description="Low complexity" evidence="1">
    <location>
        <begin position="75"/>
        <end position="88"/>
    </location>
</feature>
<accession>A0ABR1H996</accession>
<dbReference type="EMBL" id="JAZAVJ010000054">
    <property type="protein sequence ID" value="KAK7417718.1"/>
    <property type="molecule type" value="Genomic_DNA"/>
</dbReference>
<protein>
    <recommendedName>
        <fullName evidence="4">C2H2-type domain-containing protein</fullName>
    </recommendedName>
</protein>
<feature type="region of interest" description="Disordered" evidence="1">
    <location>
        <begin position="39"/>
        <end position="112"/>
    </location>
</feature>
<gene>
    <name evidence="2" type="ORF">QQX98_004374</name>
</gene>
<dbReference type="PANTHER" id="PTHR38166">
    <property type="entry name" value="C2H2-TYPE DOMAIN-CONTAINING PROTEIN-RELATED"/>
    <property type="match status" value="1"/>
</dbReference>
<comment type="caution">
    <text evidence="2">The sequence shown here is derived from an EMBL/GenBank/DDBJ whole genome shotgun (WGS) entry which is preliminary data.</text>
</comment>
<proteinExistence type="predicted"/>
<name>A0ABR1H996_9HYPO</name>
<evidence type="ECO:0008006" key="4">
    <source>
        <dbReference type="Google" id="ProtNLM"/>
    </source>
</evidence>
<keyword evidence="3" id="KW-1185">Reference proteome</keyword>
<dbReference type="PANTHER" id="PTHR38166:SF1">
    <property type="entry name" value="C2H2-TYPE DOMAIN-CONTAINING PROTEIN"/>
    <property type="match status" value="1"/>
</dbReference>
<feature type="compositionally biased region" description="Acidic residues" evidence="1">
    <location>
        <begin position="93"/>
        <end position="107"/>
    </location>
</feature>
<evidence type="ECO:0000256" key="1">
    <source>
        <dbReference type="SAM" id="MobiDB-lite"/>
    </source>
</evidence>